<gene>
    <name evidence="2" type="ORF">PBT88_04060</name>
</gene>
<sequence length="291" mass="29815">MRALGILAGAALLALTSAAASAADVTGTTAGATAGVPMQAGSAWGHGGGWQGGAPTSGDGYVAGGANAGGDMGPPPGAWHHAPPRWNGGGDYQRPVRGWKVPRHYRDRDYVVSDWNGWGFGEPGPGMSWIRYYDDALLVDSAGRVVDCRYGVNWDGGYRSGGGYAGRPGYGYPQGPGGYGQPGGYPGRGGPPPGYGYPQPGTTTYRAGPNTTVSTTVTPLGVPAVYAAGGCGACGGTVVSVTPGMAVTTTTTTVDYQTVYKSVAVRRKAWKRPIRHYHPRCVQTTCAIQGS</sequence>
<feature type="signal peptide" evidence="1">
    <location>
        <begin position="1"/>
        <end position="22"/>
    </location>
</feature>
<dbReference type="RefSeq" id="WP_270077954.1">
    <property type="nucleotide sequence ID" value="NZ_CP115174.1"/>
</dbReference>
<reference evidence="2 3" key="1">
    <citation type="submission" date="2022-12" db="EMBL/GenBank/DDBJ databases">
        <title>Sphingomonas abieness sp. nov., an endophytic bacterium isolated from Abies koreana.</title>
        <authorList>
            <person name="Jiang L."/>
            <person name="Lee J."/>
        </authorList>
    </citation>
    <scope>NUCLEOTIDE SEQUENCE [LARGE SCALE GENOMIC DNA]</scope>
    <source>
        <strain evidence="3">PAMB 00755</strain>
    </source>
</reference>
<dbReference type="Pfam" id="PF11776">
    <property type="entry name" value="RcnB"/>
    <property type="match status" value="1"/>
</dbReference>
<evidence type="ECO:0000313" key="3">
    <source>
        <dbReference type="Proteomes" id="UP001210865"/>
    </source>
</evidence>
<keyword evidence="3" id="KW-1185">Reference proteome</keyword>
<dbReference type="EMBL" id="CP115174">
    <property type="protein sequence ID" value="WBO23319.1"/>
    <property type="molecule type" value="Genomic_DNA"/>
</dbReference>
<proteinExistence type="predicted"/>
<protein>
    <submittedName>
        <fullName evidence="2">RcnB family protein</fullName>
    </submittedName>
</protein>
<name>A0ABY7NP55_9SPHN</name>
<keyword evidence="1" id="KW-0732">Signal</keyword>
<evidence type="ECO:0000313" key="2">
    <source>
        <dbReference type="EMBL" id="WBO23319.1"/>
    </source>
</evidence>
<dbReference type="InterPro" id="IPR024572">
    <property type="entry name" value="RcnB"/>
</dbReference>
<organism evidence="2 3">
    <name type="scientific">Sphingomonas abietis</name>
    <dbReference type="NCBI Taxonomy" id="3012344"/>
    <lineage>
        <taxon>Bacteria</taxon>
        <taxon>Pseudomonadati</taxon>
        <taxon>Pseudomonadota</taxon>
        <taxon>Alphaproteobacteria</taxon>
        <taxon>Sphingomonadales</taxon>
        <taxon>Sphingomonadaceae</taxon>
        <taxon>Sphingomonas</taxon>
    </lineage>
</organism>
<accession>A0ABY7NP55</accession>
<feature type="chain" id="PRO_5045072093" evidence="1">
    <location>
        <begin position="23"/>
        <end position="291"/>
    </location>
</feature>
<evidence type="ECO:0000256" key="1">
    <source>
        <dbReference type="SAM" id="SignalP"/>
    </source>
</evidence>
<dbReference type="Gene3D" id="3.10.450.160">
    <property type="entry name" value="inner membrane protein cigr"/>
    <property type="match status" value="1"/>
</dbReference>
<dbReference type="Proteomes" id="UP001210865">
    <property type="component" value="Chromosome"/>
</dbReference>